<proteinExistence type="inferred from homology"/>
<gene>
    <name evidence="7" type="ORF">CICLE_v10003649mg</name>
</gene>
<dbReference type="OMA" id="DVMATKS"/>
<reference evidence="7 8" key="1">
    <citation type="submission" date="2013-10" db="EMBL/GenBank/DDBJ databases">
        <authorList>
            <consortium name="International Citrus Genome Consortium"/>
            <person name="Jenkins J."/>
            <person name="Schmutz J."/>
            <person name="Prochnik S."/>
            <person name="Rokhsar D."/>
            <person name="Gmitter F."/>
            <person name="Ollitrault P."/>
            <person name="Machado M."/>
            <person name="Talon M."/>
            <person name="Wincker P."/>
            <person name="Jaillon O."/>
            <person name="Morgante M."/>
        </authorList>
    </citation>
    <scope>NUCLEOTIDE SEQUENCE</scope>
    <source>
        <strain evidence="8">cv. Clemenules</strain>
    </source>
</reference>
<evidence type="ECO:0000256" key="1">
    <source>
        <dbReference type="ARBA" id="ARBA00023016"/>
    </source>
</evidence>
<feature type="domain" description="SHSP" evidence="6">
    <location>
        <begin position="41"/>
        <end position="163"/>
    </location>
</feature>
<feature type="region of interest" description="Disordered" evidence="4">
    <location>
        <begin position="153"/>
        <end position="180"/>
    </location>
</feature>
<feature type="signal peptide" evidence="5">
    <location>
        <begin position="1"/>
        <end position="29"/>
    </location>
</feature>
<dbReference type="InterPro" id="IPR031107">
    <property type="entry name" value="Small_HSP"/>
</dbReference>
<sequence length="180" mass="20500">MVKSRILAITMSFLVMATTLMIMASQANALMPYTRSPFFDMMSAITEDPFRSKLDGAPTAHVIALDIPVMKKDEVKIEVEENRVLRVSGEKKSDDYYKEGVEGEKWHRVERTFGKFWRQFRMPMSANLEHVKAHLENGALRIKVPELAEEKRRQPKVISINEEPAGNSSGEDIKATKAQM</sequence>
<dbReference type="KEGG" id="cic:CICLE_v10003649mg"/>
<evidence type="ECO:0000256" key="2">
    <source>
        <dbReference type="PROSITE-ProRule" id="PRU00285"/>
    </source>
</evidence>
<evidence type="ECO:0000256" key="5">
    <source>
        <dbReference type="SAM" id="SignalP"/>
    </source>
</evidence>
<evidence type="ECO:0000256" key="3">
    <source>
        <dbReference type="RuleBase" id="RU003616"/>
    </source>
</evidence>
<dbReference type="PROSITE" id="PS01031">
    <property type="entry name" value="SHSP"/>
    <property type="match status" value="1"/>
</dbReference>
<dbReference type="PANTHER" id="PTHR11527">
    <property type="entry name" value="HEAT-SHOCK PROTEIN 20 FAMILY MEMBER"/>
    <property type="match status" value="1"/>
</dbReference>
<evidence type="ECO:0000313" key="7">
    <source>
        <dbReference type="EMBL" id="ESR44763.1"/>
    </source>
</evidence>
<evidence type="ECO:0000259" key="6">
    <source>
        <dbReference type="PROSITE" id="PS01031"/>
    </source>
</evidence>
<keyword evidence="1" id="KW-0346">Stress response</keyword>
<evidence type="ECO:0000313" key="8">
    <source>
        <dbReference type="Proteomes" id="UP000030687"/>
    </source>
</evidence>
<dbReference type="Proteomes" id="UP000030687">
    <property type="component" value="Unassembled WGS sequence"/>
</dbReference>
<dbReference type="Gene3D" id="2.60.40.790">
    <property type="match status" value="1"/>
</dbReference>
<dbReference type="InParanoid" id="V4SB41"/>
<keyword evidence="8" id="KW-1185">Reference proteome</keyword>
<accession>V4SB41</accession>
<feature type="compositionally biased region" description="Basic and acidic residues" evidence="4">
    <location>
        <begin position="171"/>
        <end position="180"/>
    </location>
</feature>
<name>V4SB41_CITCL</name>
<organism evidence="7 8">
    <name type="scientific">Citrus clementina</name>
    <name type="common">Clementine</name>
    <name type="synonym">Citrus deliciosa x Citrus sinensis</name>
    <dbReference type="NCBI Taxonomy" id="85681"/>
    <lineage>
        <taxon>Eukaryota</taxon>
        <taxon>Viridiplantae</taxon>
        <taxon>Streptophyta</taxon>
        <taxon>Embryophyta</taxon>
        <taxon>Tracheophyta</taxon>
        <taxon>Spermatophyta</taxon>
        <taxon>Magnoliopsida</taxon>
        <taxon>eudicotyledons</taxon>
        <taxon>Gunneridae</taxon>
        <taxon>Pentapetalae</taxon>
        <taxon>rosids</taxon>
        <taxon>malvids</taxon>
        <taxon>Sapindales</taxon>
        <taxon>Rutaceae</taxon>
        <taxon>Aurantioideae</taxon>
        <taxon>Citrus</taxon>
    </lineage>
</organism>
<comment type="similarity">
    <text evidence="2 3">Belongs to the small heat shock protein (HSP20) family.</text>
</comment>
<evidence type="ECO:0000256" key="4">
    <source>
        <dbReference type="SAM" id="MobiDB-lite"/>
    </source>
</evidence>
<dbReference type="EMBL" id="KI536799">
    <property type="protein sequence ID" value="ESR44763.1"/>
    <property type="molecule type" value="Genomic_DNA"/>
</dbReference>
<dbReference type="eggNOG" id="KOG0710">
    <property type="taxonomic scope" value="Eukaryota"/>
</dbReference>
<keyword evidence="5" id="KW-0732">Signal</keyword>
<feature type="chain" id="PRO_5004726488" description="SHSP domain-containing protein" evidence="5">
    <location>
        <begin position="30"/>
        <end position="180"/>
    </location>
</feature>
<dbReference type="InterPro" id="IPR008978">
    <property type="entry name" value="HSP20-like_chaperone"/>
</dbReference>
<dbReference type="Pfam" id="PF00011">
    <property type="entry name" value="HSP20"/>
    <property type="match status" value="1"/>
</dbReference>
<dbReference type="SUPFAM" id="SSF49764">
    <property type="entry name" value="HSP20-like chaperones"/>
    <property type="match status" value="1"/>
</dbReference>
<dbReference type="InterPro" id="IPR002068">
    <property type="entry name" value="A-crystallin/Hsp20_dom"/>
</dbReference>
<dbReference type="AlphaFoldDB" id="V4SB41"/>
<dbReference type="Gramene" id="ESR44763">
    <property type="protein sequence ID" value="ESR44763"/>
    <property type="gene ID" value="CICLE_v10003649mg"/>
</dbReference>
<protein>
    <recommendedName>
        <fullName evidence="6">SHSP domain-containing protein</fullName>
    </recommendedName>
</protein>